<keyword evidence="6" id="KW-1185">Reference proteome</keyword>
<protein>
    <submittedName>
        <fullName evidence="5">WD domain-containing protein</fullName>
    </submittedName>
</protein>
<keyword evidence="2" id="KW-0677">Repeat</keyword>
<dbReference type="EMBL" id="JBFCZG010000007">
    <property type="protein sequence ID" value="KAL3420209.1"/>
    <property type="molecule type" value="Genomic_DNA"/>
</dbReference>
<dbReference type="PANTHER" id="PTHR19847">
    <property type="entry name" value="DDB1- AND CUL4-ASSOCIATED FACTOR 11"/>
    <property type="match status" value="1"/>
</dbReference>
<evidence type="ECO:0000313" key="6">
    <source>
        <dbReference type="Proteomes" id="UP001629113"/>
    </source>
</evidence>
<feature type="repeat" description="WD" evidence="3">
    <location>
        <begin position="404"/>
        <end position="447"/>
    </location>
</feature>
<organism evidence="5 6">
    <name type="scientific">Phlyctema vagabunda</name>
    <dbReference type="NCBI Taxonomy" id="108571"/>
    <lineage>
        <taxon>Eukaryota</taxon>
        <taxon>Fungi</taxon>
        <taxon>Dikarya</taxon>
        <taxon>Ascomycota</taxon>
        <taxon>Pezizomycotina</taxon>
        <taxon>Leotiomycetes</taxon>
        <taxon>Helotiales</taxon>
        <taxon>Dermateaceae</taxon>
        <taxon>Phlyctema</taxon>
    </lineage>
</organism>
<dbReference type="SUPFAM" id="SSF50978">
    <property type="entry name" value="WD40 repeat-like"/>
    <property type="match status" value="1"/>
</dbReference>
<dbReference type="InterPro" id="IPR015943">
    <property type="entry name" value="WD40/YVTN_repeat-like_dom_sf"/>
</dbReference>
<dbReference type="InterPro" id="IPR020472">
    <property type="entry name" value="WD40_PAC1"/>
</dbReference>
<keyword evidence="1 3" id="KW-0853">WD repeat</keyword>
<sequence length="687" mass="77693">MAQEETNNRSIGDLEETSNMAETSEDDIEYEPPTEDSDEDDEQEAFLARLLAAHYEAGDDNDDDDDEENEDDDDDDPEDEDDEANPYVQYEVRIGEGEDDGTLADAERSEPQTFAIAHIIMLIFRFAVAHNRAQVMRLLQNTNIGRLFQLAAEGSDDDEDDPGFHYTSRWRRRRSTPDPDRFPKVPSDEGTELMNSGTFGSNEVFANDTISAAGMIHRKKLARRILERELAVDGEARQKVNKRLMAQGMIPSSNADMIIHYNQPVYSGQFSDDGNFFFSANKDFKVRMYDTSNPYQWRYYKTVEYPFGQWTLTDASLSPDNKYLAYTSIRSTVCLAPTDPNDLGDPYILDLADRGGNPHAANARRSFGIWSIRFSGDGRNLVAGATGGSIVVYDIESRTPTATISGHDDDVNAVCFADSSSPHILYSGSDDKTLKVWDTRSMGDSREAGAFVGHIEGLTYIDSKGDGRYILSNGKDQSMKLWDLRMVMSPSAFGNMRPTRRPDTHFDYRWGSYDDNDWYKHDNDNSLVTFRGHRVLRTLIRCHFSPPGSTNSRYVYSGSEDGKVYVWNMDATLAGKIDVYAATKNTRPASDFMHEYDDEEGHHTRWKTCVRDASWHPNAPIVVASAWSGYGMSTGTCTVHSWNDGAEEDEAEPEMGLRVNQKLQHDPHLYEDDNRAPTHPLIRRRFI</sequence>
<evidence type="ECO:0000256" key="1">
    <source>
        <dbReference type="ARBA" id="ARBA00022574"/>
    </source>
</evidence>
<feature type="region of interest" description="Disordered" evidence="4">
    <location>
        <begin position="1"/>
        <end position="88"/>
    </location>
</feature>
<dbReference type="PROSITE" id="PS00678">
    <property type="entry name" value="WD_REPEATS_1"/>
    <property type="match status" value="1"/>
</dbReference>
<feature type="compositionally biased region" description="Polar residues" evidence="4">
    <location>
        <begin position="1"/>
        <end position="10"/>
    </location>
</feature>
<dbReference type="SMART" id="SM00320">
    <property type="entry name" value="WD40"/>
    <property type="match status" value="5"/>
</dbReference>
<feature type="compositionally biased region" description="Basic and acidic residues" evidence="4">
    <location>
        <begin position="175"/>
        <end position="187"/>
    </location>
</feature>
<dbReference type="Pfam" id="PF00400">
    <property type="entry name" value="WD40"/>
    <property type="match status" value="5"/>
</dbReference>
<accession>A0ABR4PAA7</accession>
<feature type="compositionally biased region" description="Acidic residues" evidence="4">
    <location>
        <begin position="23"/>
        <end position="44"/>
    </location>
</feature>
<feature type="region of interest" description="Disordered" evidence="4">
    <location>
        <begin position="171"/>
        <end position="191"/>
    </location>
</feature>
<dbReference type="Gene3D" id="2.130.10.10">
    <property type="entry name" value="YVTN repeat-like/Quinoprotein amine dehydrogenase"/>
    <property type="match status" value="2"/>
</dbReference>
<dbReference type="PROSITE" id="PS50082">
    <property type="entry name" value="WD_REPEATS_2"/>
    <property type="match status" value="2"/>
</dbReference>
<dbReference type="Proteomes" id="UP001629113">
    <property type="component" value="Unassembled WGS sequence"/>
</dbReference>
<dbReference type="PRINTS" id="PR00320">
    <property type="entry name" value="GPROTEINBRPT"/>
</dbReference>
<dbReference type="InterPro" id="IPR051859">
    <property type="entry name" value="DCAF"/>
</dbReference>
<dbReference type="PANTHER" id="PTHR19847:SF7">
    <property type="entry name" value="DDB1- AND CUL4-ASSOCIATED FACTOR 11"/>
    <property type="match status" value="1"/>
</dbReference>
<evidence type="ECO:0000256" key="2">
    <source>
        <dbReference type="ARBA" id="ARBA00022737"/>
    </source>
</evidence>
<evidence type="ECO:0000256" key="4">
    <source>
        <dbReference type="SAM" id="MobiDB-lite"/>
    </source>
</evidence>
<proteinExistence type="predicted"/>
<dbReference type="PROSITE" id="PS50294">
    <property type="entry name" value="WD_REPEATS_REGION"/>
    <property type="match status" value="2"/>
</dbReference>
<dbReference type="InterPro" id="IPR036322">
    <property type="entry name" value="WD40_repeat_dom_sf"/>
</dbReference>
<feature type="compositionally biased region" description="Acidic residues" evidence="4">
    <location>
        <begin position="58"/>
        <end position="84"/>
    </location>
</feature>
<evidence type="ECO:0000313" key="5">
    <source>
        <dbReference type="EMBL" id="KAL3420209.1"/>
    </source>
</evidence>
<reference evidence="5 6" key="1">
    <citation type="submission" date="2024-06" db="EMBL/GenBank/DDBJ databases">
        <title>Complete genome of Phlyctema vagabunda strain 19-DSS-EL-015.</title>
        <authorList>
            <person name="Fiorenzani C."/>
        </authorList>
    </citation>
    <scope>NUCLEOTIDE SEQUENCE [LARGE SCALE GENOMIC DNA]</scope>
    <source>
        <strain evidence="5 6">19-DSS-EL-015</strain>
    </source>
</reference>
<gene>
    <name evidence="5" type="ORF">PVAG01_08708</name>
</gene>
<evidence type="ECO:0000256" key="3">
    <source>
        <dbReference type="PROSITE-ProRule" id="PRU00221"/>
    </source>
</evidence>
<feature type="repeat" description="WD" evidence="3">
    <location>
        <begin position="451"/>
        <end position="485"/>
    </location>
</feature>
<dbReference type="InterPro" id="IPR019775">
    <property type="entry name" value="WD40_repeat_CS"/>
</dbReference>
<comment type="caution">
    <text evidence="5">The sequence shown here is derived from an EMBL/GenBank/DDBJ whole genome shotgun (WGS) entry which is preliminary data.</text>
</comment>
<name>A0ABR4PAA7_9HELO</name>
<dbReference type="InterPro" id="IPR001680">
    <property type="entry name" value="WD40_rpt"/>
</dbReference>